<organism evidence="1 2">
    <name type="scientific">Polaribacter batillariae</name>
    <dbReference type="NCBI Taxonomy" id="2808900"/>
    <lineage>
        <taxon>Bacteria</taxon>
        <taxon>Pseudomonadati</taxon>
        <taxon>Bacteroidota</taxon>
        <taxon>Flavobacteriia</taxon>
        <taxon>Flavobacteriales</taxon>
        <taxon>Flavobacteriaceae</taxon>
    </lineage>
</organism>
<accession>A0ABX7STS8</accession>
<dbReference type="EMBL" id="CP071795">
    <property type="protein sequence ID" value="QTD36878.1"/>
    <property type="molecule type" value="Genomic_DNA"/>
</dbReference>
<evidence type="ECO:0000313" key="1">
    <source>
        <dbReference type="EMBL" id="QTD36878.1"/>
    </source>
</evidence>
<name>A0ABX7STS8_9FLAO</name>
<dbReference type="RefSeq" id="WP_207971056.1">
    <property type="nucleotide sequence ID" value="NZ_CP071795.1"/>
</dbReference>
<gene>
    <name evidence="1" type="ORF">JL193_12170</name>
</gene>
<dbReference type="Pfam" id="PF19643">
    <property type="entry name" value="DUF6146"/>
    <property type="match status" value="1"/>
</dbReference>
<dbReference type="Proteomes" id="UP000663935">
    <property type="component" value="Chromosome"/>
</dbReference>
<reference evidence="1 2" key="1">
    <citation type="submission" date="2021-03" db="EMBL/GenBank/DDBJ databases">
        <title>Complete genome of Polaribacter_sp.G4M1.</title>
        <authorList>
            <person name="Jeong S.W."/>
            <person name="Bae J.W."/>
        </authorList>
    </citation>
    <scope>NUCLEOTIDE SEQUENCE [LARGE SCALE GENOMIC DNA]</scope>
    <source>
        <strain evidence="1 2">G4M1</strain>
    </source>
</reference>
<evidence type="ECO:0000313" key="2">
    <source>
        <dbReference type="Proteomes" id="UP000663935"/>
    </source>
</evidence>
<sequence>MKVLKYILLFTTISIFFWACGASPIKNQNTEEKEQPVVIANDSLEYEIIIIDPGFTAFLYSIAQPEGFYSQEYLEARNRVWVNTWNIRAQNPTQFNNNIYENVIDYQPNIDYGYEVNYKLFNYFLFAQRKYKMSLGGGFRSNRIN</sequence>
<proteinExistence type="predicted"/>
<dbReference type="InterPro" id="IPR046144">
    <property type="entry name" value="DUF6146"/>
</dbReference>
<keyword evidence="2" id="KW-1185">Reference proteome</keyword>
<protein>
    <submittedName>
        <fullName evidence="1">Uncharacterized protein</fullName>
    </submittedName>
</protein>